<reference evidence="2 3" key="1">
    <citation type="journal article" date="2023" name="Sci. Data">
        <title>Genome assembly of the Korean intertidal mud-creeper Batillaria attramentaria.</title>
        <authorList>
            <person name="Patra A.K."/>
            <person name="Ho P.T."/>
            <person name="Jun S."/>
            <person name="Lee S.J."/>
            <person name="Kim Y."/>
            <person name="Won Y.J."/>
        </authorList>
    </citation>
    <scope>NUCLEOTIDE SEQUENCE [LARGE SCALE GENOMIC DNA]</scope>
    <source>
        <strain evidence="2">Wonlab-2016</strain>
    </source>
</reference>
<dbReference type="AlphaFoldDB" id="A0ABD0LHU3"/>
<dbReference type="EMBL" id="JACVVK020000046">
    <property type="protein sequence ID" value="KAK7499049.1"/>
    <property type="molecule type" value="Genomic_DNA"/>
</dbReference>
<evidence type="ECO:0000256" key="1">
    <source>
        <dbReference type="SAM" id="MobiDB-lite"/>
    </source>
</evidence>
<comment type="caution">
    <text evidence="2">The sequence shown here is derived from an EMBL/GenBank/DDBJ whole genome shotgun (WGS) entry which is preliminary data.</text>
</comment>
<feature type="region of interest" description="Disordered" evidence="1">
    <location>
        <begin position="23"/>
        <end position="68"/>
    </location>
</feature>
<protein>
    <submittedName>
        <fullName evidence="2">Uncharacterized protein</fullName>
    </submittedName>
</protein>
<feature type="compositionally biased region" description="Basic and acidic residues" evidence="1">
    <location>
        <begin position="55"/>
        <end position="68"/>
    </location>
</feature>
<evidence type="ECO:0000313" key="2">
    <source>
        <dbReference type="EMBL" id="KAK7499049.1"/>
    </source>
</evidence>
<accession>A0ABD0LHU3</accession>
<sequence>MATNTDMKHPAGFARLTHAVAVGSARSRDKLRKRGLNPSAGTGAGTKDSASTTTDRQKNIHLDAAFKN</sequence>
<evidence type="ECO:0000313" key="3">
    <source>
        <dbReference type="Proteomes" id="UP001519460"/>
    </source>
</evidence>
<gene>
    <name evidence="2" type="ORF">BaRGS_00009596</name>
</gene>
<keyword evidence="3" id="KW-1185">Reference proteome</keyword>
<dbReference type="Proteomes" id="UP001519460">
    <property type="component" value="Unassembled WGS sequence"/>
</dbReference>
<name>A0ABD0LHU3_9CAEN</name>
<organism evidence="2 3">
    <name type="scientific">Batillaria attramentaria</name>
    <dbReference type="NCBI Taxonomy" id="370345"/>
    <lineage>
        <taxon>Eukaryota</taxon>
        <taxon>Metazoa</taxon>
        <taxon>Spiralia</taxon>
        <taxon>Lophotrochozoa</taxon>
        <taxon>Mollusca</taxon>
        <taxon>Gastropoda</taxon>
        <taxon>Caenogastropoda</taxon>
        <taxon>Sorbeoconcha</taxon>
        <taxon>Cerithioidea</taxon>
        <taxon>Batillariidae</taxon>
        <taxon>Batillaria</taxon>
    </lineage>
</organism>
<proteinExistence type="predicted"/>